<dbReference type="Proteomes" id="UP000305948">
    <property type="component" value="Unassembled WGS sequence"/>
</dbReference>
<protein>
    <submittedName>
        <fullName evidence="2">Uncharacterized protein</fullName>
    </submittedName>
</protein>
<evidence type="ECO:0000256" key="1">
    <source>
        <dbReference type="SAM" id="MobiDB-lite"/>
    </source>
</evidence>
<reference evidence="2 3" key="1">
    <citation type="journal article" date="2019" name="Nat. Ecol. Evol.">
        <title>Megaphylogeny resolves global patterns of mushroom evolution.</title>
        <authorList>
            <person name="Varga T."/>
            <person name="Krizsan K."/>
            <person name="Foldi C."/>
            <person name="Dima B."/>
            <person name="Sanchez-Garcia M."/>
            <person name="Sanchez-Ramirez S."/>
            <person name="Szollosi G.J."/>
            <person name="Szarkandi J.G."/>
            <person name="Papp V."/>
            <person name="Albert L."/>
            <person name="Andreopoulos W."/>
            <person name="Angelini C."/>
            <person name="Antonin V."/>
            <person name="Barry K.W."/>
            <person name="Bougher N.L."/>
            <person name="Buchanan P."/>
            <person name="Buyck B."/>
            <person name="Bense V."/>
            <person name="Catcheside P."/>
            <person name="Chovatia M."/>
            <person name="Cooper J."/>
            <person name="Damon W."/>
            <person name="Desjardin D."/>
            <person name="Finy P."/>
            <person name="Geml J."/>
            <person name="Haridas S."/>
            <person name="Hughes K."/>
            <person name="Justo A."/>
            <person name="Karasinski D."/>
            <person name="Kautmanova I."/>
            <person name="Kiss B."/>
            <person name="Kocsube S."/>
            <person name="Kotiranta H."/>
            <person name="LaButti K.M."/>
            <person name="Lechner B.E."/>
            <person name="Liimatainen K."/>
            <person name="Lipzen A."/>
            <person name="Lukacs Z."/>
            <person name="Mihaltcheva S."/>
            <person name="Morgado L.N."/>
            <person name="Niskanen T."/>
            <person name="Noordeloos M.E."/>
            <person name="Ohm R.A."/>
            <person name="Ortiz-Santana B."/>
            <person name="Ovrebo C."/>
            <person name="Racz N."/>
            <person name="Riley R."/>
            <person name="Savchenko A."/>
            <person name="Shiryaev A."/>
            <person name="Soop K."/>
            <person name="Spirin V."/>
            <person name="Szebenyi C."/>
            <person name="Tomsovsky M."/>
            <person name="Tulloss R.E."/>
            <person name="Uehling J."/>
            <person name="Grigoriev I.V."/>
            <person name="Vagvolgyi C."/>
            <person name="Papp T."/>
            <person name="Martin F.M."/>
            <person name="Miettinen O."/>
            <person name="Hibbett D.S."/>
            <person name="Nagy L.G."/>
        </authorList>
    </citation>
    <scope>NUCLEOTIDE SEQUENCE [LARGE SCALE GENOMIC DNA]</scope>
    <source>
        <strain evidence="2 3">OMC1185</strain>
    </source>
</reference>
<dbReference type="AlphaFoldDB" id="A0A5C3MX32"/>
<name>A0A5C3MX32_9AGAM</name>
<feature type="region of interest" description="Disordered" evidence="1">
    <location>
        <begin position="84"/>
        <end position="117"/>
    </location>
</feature>
<sequence>MGTSSTLLSGVLAWSKSEFSRAKTGLDGKGSPGIASLEQDSEGDPARAIYATPLALPRTSSSILECVWPCVRWRIWESGTCHNRVGSSSQFTSSRLSGVRSMPGPAAEEASDFSIRL</sequence>
<feature type="compositionally biased region" description="Polar residues" evidence="1">
    <location>
        <begin position="85"/>
        <end position="96"/>
    </location>
</feature>
<keyword evidence="3" id="KW-1185">Reference proteome</keyword>
<organism evidence="2 3">
    <name type="scientific">Heliocybe sulcata</name>
    <dbReference type="NCBI Taxonomy" id="5364"/>
    <lineage>
        <taxon>Eukaryota</taxon>
        <taxon>Fungi</taxon>
        <taxon>Dikarya</taxon>
        <taxon>Basidiomycota</taxon>
        <taxon>Agaricomycotina</taxon>
        <taxon>Agaricomycetes</taxon>
        <taxon>Gloeophyllales</taxon>
        <taxon>Gloeophyllaceae</taxon>
        <taxon>Heliocybe</taxon>
    </lineage>
</organism>
<dbReference type="EMBL" id="ML213514">
    <property type="protein sequence ID" value="TFK50089.1"/>
    <property type="molecule type" value="Genomic_DNA"/>
</dbReference>
<evidence type="ECO:0000313" key="2">
    <source>
        <dbReference type="EMBL" id="TFK50089.1"/>
    </source>
</evidence>
<feature type="region of interest" description="Disordered" evidence="1">
    <location>
        <begin position="22"/>
        <end position="42"/>
    </location>
</feature>
<proteinExistence type="predicted"/>
<evidence type="ECO:0000313" key="3">
    <source>
        <dbReference type="Proteomes" id="UP000305948"/>
    </source>
</evidence>
<gene>
    <name evidence="2" type="ORF">OE88DRAFT_1661626</name>
</gene>
<accession>A0A5C3MX32</accession>